<proteinExistence type="predicted"/>
<dbReference type="GO" id="GO:0043171">
    <property type="term" value="P:peptide catabolic process"/>
    <property type="evidence" value="ECO:0007669"/>
    <property type="project" value="TreeGrafter"/>
</dbReference>
<dbReference type="AlphaFoldDB" id="A0A422N3Z8"/>
<organism evidence="4 5">
    <name type="scientific">Trypanosoma rangeli</name>
    <dbReference type="NCBI Taxonomy" id="5698"/>
    <lineage>
        <taxon>Eukaryota</taxon>
        <taxon>Discoba</taxon>
        <taxon>Euglenozoa</taxon>
        <taxon>Kinetoplastea</taxon>
        <taxon>Metakinetoplastina</taxon>
        <taxon>Trypanosomatida</taxon>
        <taxon>Trypanosomatidae</taxon>
        <taxon>Trypanosoma</taxon>
        <taxon>Herpetosoma</taxon>
    </lineage>
</organism>
<dbReference type="EC" id="3.4.11.-" evidence="4"/>
<accession>A0A422N3Z8</accession>
<dbReference type="GO" id="GO:0006508">
    <property type="term" value="P:proteolysis"/>
    <property type="evidence" value="ECO:0007669"/>
    <property type="project" value="TreeGrafter"/>
</dbReference>
<keyword evidence="4" id="KW-0378">Hydrolase</keyword>
<dbReference type="GO" id="GO:0042277">
    <property type="term" value="F:peptide binding"/>
    <property type="evidence" value="ECO:0007669"/>
    <property type="project" value="TreeGrafter"/>
</dbReference>
<keyword evidence="4" id="KW-0645">Protease</keyword>
<dbReference type="GO" id="GO:0016020">
    <property type="term" value="C:membrane"/>
    <property type="evidence" value="ECO:0007669"/>
    <property type="project" value="TreeGrafter"/>
</dbReference>
<dbReference type="OrthoDB" id="263805at2759"/>
<dbReference type="PANTHER" id="PTHR11533:SF299">
    <property type="entry name" value="AMINOPEPTIDASE"/>
    <property type="match status" value="1"/>
</dbReference>
<feature type="compositionally biased region" description="Basic residues" evidence="1">
    <location>
        <begin position="137"/>
        <end position="146"/>
    </location>
</feature>
<dbReference type="OMA" id="EHHCSII"/>
<dbReference type="InterPro" id="IPR045357">
    <property type="entry name" value="Aminopeptidase_N-like_N"/>
</dbReference>
<dbReference type="PANTHER" id="PTHR11533">
    <property type="entry name" value="PROTEASE M1 ZINC METALLOPROTEASE"/>
    <property type="match status" value="1"/>
</dbReference>
<dbReference type="SUPFAM" id="SSF63737">
    <property type="entry name" value="Leukotriene A4 hydrolase N-terminal domain"/>
    <property type="match status" value="1"/>
</dbReference>
<dbReference type="InterPro" id="IPR042097">
    <property type="entry name" value="Aminopeptidase_N-like_N_sf"/>
</dbReference>
<dbReference type="InterPro" id="IPR014782">
    <property type="entry name" value="Peptidase_M1_dom"/>
</dbReference>
<protein>
    <submittedName>
        <fullName evidence="4">Putative aminopeptidase, putative,metallo-peptidase, clan MA(E), family M1</fullName>
        <ecNumber evidence="4">3.4.11.-</ecNumber>
    </submittedName>
</protein>
<feature type="region of interest" description="Disordered" evidence="1">
    <location>
        <begin position="118"/>
        <end position="175"/>
    </location>
</feature>
<reference evidence="4 5" key="1">
    <citation type="journal article" date="2018" name="BMC Genomics">
        <title>Genomic comparison of Trypanosoma conorhini and Trypanosoma rangeli to Trypanosoma cruzi strains of high and low virulence.</title>
        <authorList>
            <person name="Bradwell K.R."/>
            <person name="Koparde V.N."/>
            <person name="Matveyev A.V."/>
            <person name="Serrano M.G."/>
            <person name="Alves J.M."/>
            <person name="Parikh H."/>
            <person name="Huang B."/>
            <person name="Lee V."/>
            <person name="Espinosa-Alvarez O."/>
            <person name="Ortiz P.A."/>
            <person name="Costa-Martins A.G."/>
            <person name="Teixeira M.M."/>
            <person name="Buck G.A."/>
        </authorList>
    </citation>
    <scope>NUCLEOTIDE SEQUENCE [LARGE SCALE GENOMIC DNA]</scope>
    <source>
        <strain evidence="4 5">AM80</strain>
    </source>
</reference>
<dbReference type="Gene3D" id="2.60.40.1730">
    <property type="entry name" value="tricorn interacting facor f3 domain"/>
    <property type="match status" value="1"/>
</dbReference>
<evidence type="ECO:0000313" key="4">
    <source>
        <dbReference type="EMBL" id="RNF00195.1"/>
    </source>
</evidence>
<sequence>MHYWHPTHCTLQLNFVQPDAQRDGGSAPLAAGDAYSGRSSIRYLRRSFSRATTQETFPAADVKTNDGLHFHAITAPTPELPRARPLVIHSFKVQPQLASSGAGALKVLKVVESGLCGGDSGGAERGKQRGAASNGGRARRDKKTKGKAHDAKDPAHQGRPDADTEQRGCADPGSKHVFFEGGASMPVGSSVTLVIAFTGRIQGWDQGGIYTNDNAESAAGAARGVLLTHFEVALARLAFPCPDDAQHYRLIWQLQSLQLPSSYSLVVSNTARMSEKAMGGRGTQHTFSPVGPIPAYALAFAAFSGSVEMVEELLRLRGSPTTAAAGRNADEKLVPLRVVAATSSGVTSHTLRRIADIVQEAVQLLEDYFAAPLPLQQMPFSHDLEWREELLTIVLAPTMPYISGMEHHGCIFLNEAIYRSSACDGSARGPGKHHDAGAGGTTEASRVELIVHELAHHWVGNTLGMPFVLKEGVCLLLEQCFGDVIMGRPMRSITPSGANIMSATAVPSRAVAPPPTTTTVTAAEAGTAVVVVDTEKGKEFTGHSYQKALNTLRDVVSGMGFAAFKERMQRMYQTEVTGGIKNGCAVDGNHHADALVPPYITAPQFLAYMET</sequence>
<dbReference type="Proteomes" id="UP000283634">
    <property type="component" value="Unassembled WGS sequence"/>
</dbReference>
<name>A0A422N3Z8_TRYRA</name>
<keyword evidence="4" id="KW-0031">Aminopeptidase</keyword>
<dbReference type="Gene3D" id="1.10.390.10">
    <property type="entry name" value="Neutral Protease Domain 2"/>
    <property type="match status" value="1"/>
</dbReference>
<dbReference type="Pfam" id="PF17900">
    <property type="entry name" value="Peptidase_M1_N"/>
    <property type="match status" value="1"/>
</dbReference>
<dbReference type="EMBL" id="MKGL01000339">
    <property type="protein sequence ID" value="RNF00195.1"/>
    <property type="molecule type" value="Genomic_DNA"/>
</dbReference>
<dbReference type="Pfam" id="PF01433">
    <property type="entry name" value="Peptidase_M1"/>
    <property type="match status" value="1"/>
</dbReference>
<evidence type="ECO:0000313" key="5">
    <source>
        <dbReference type="Proteomes" id="UP000283634"/>
    </source>
</evidence>
<comment type="caution">
    <text evidence="4">The sequence shown here is derived from an EMBL/GenBank/DDBJ whole genome shotgun (WGS) entry which is preliminary data.</text>
</comment>
<feature type="domain" description="Peptidase M1 membrane alanine aminopeptidase" evidence="2">
    <location>
        <begin position="361"/>
        <end position="571"/>
    </location>
</feature>
<evidence type="ECO:0000259" key="3">
    <source>
        <dbReference type="Pfam" id="PF17900"/>
    </source>
</evidence>
<feature type="compositionally biased region" description="Basic and acidic residues" evidence="1">
    <location>
        <begin position="147"/>
        <end position="175"/>
    </location>
</feature>
<dbReference type="GO" id="GO:0070006">
    <property type="term" value="F:metalloaminopeptidase activity"/>
    <property type="evidence" value="ECO:0007669"/>
    <property type="project" value="TreeGrafter"/>
</dbReference>
<dbReference type="GO" id="GO:0005737">
    <property type="term" value="C:cytoplasm"/>
    <property type="evidence" value="ECO:0007669"/>
    <property type="project" value="TreeGrafter"/>
</dbReference>
<gene>
    <name evidence="4" type="ORF">TraAM80_07750</name>
</gene>
<feature type="domain" description="Aminopeptidase N-like N-terminal" evidence="3">
    <location>
        <begin position="184"/>
        <end position="296"/>
    </location>
</feature>
<dbReference type="GO" id="GO:0005615">
    <property type="term" value="C:extracellular space"/>
    <property type="evidence" value="ECO:0007669"/>
    <property type="project" value="TreeGrafter"/>
</dbReference>
<keyword evidence="5" id="KW-1185">Reference proteome</keyword>
<dbReference type="InterPro" id="IPR027268">
    <property type="entry name" value="Peptidase_M4/M1_CTD_sf"/>
</dbReference>
<dbReference type="RefSeq" id="XP_029235625.1">
    <property type="nucleotide sequence ID" value="XM_029384530.1"/>
</dbReference>
<dbReference type="GeneID" id="40331683"/>
<evidence type="ECO:0000256" key="1">
    <source>
        <dbReference type="SAM" id="MobiDB-lite"/>
    </source>
</evidence>
<dbReference type="GO" id="GO:0008270">
    <property type="term" value="F:zinc ion binding"/>
    <property type="evidence" value="ECO:0007669"/>
    <property type="project" value="InterPro"/>
</dbReference>
<dbReference type="InterPro" id="IPR050344">
    <property type="entry name" value="Peptidase_M1_aminopeptidases"/>
</dbReference>
<dbReference type="SUPFAM" id="SSF55486">
    <property type="entry name" value="Metalloproteases ('zincins'), catalytic domain"/>
    <property type="match status" value="1"/>
</dbReference>
<evidence type="ECO:0000259" key="2">
    <source>
        <dbReference type="Pfam" id="PF01433"/>
    </source>
</evidence>